<dbReference type="Proteomes" id="UP001164929">
    <property type="component" value="Chromosome 3"/>
</dbReference>
<proteinExistence type="predicted"/>
<keyword evidence="2" id="KW-1185">Reference proteome</keyword>
<evidence type="ECO:0000313" key="1">
    <source>
        <dbReference type="EMBL" id="KAJ7003786.1"/>
    </source>
</evidence>
<evidence type="ECO:0000313" key="2">
    <source>
        <dbReference type="Proteomes" id="UP001164929"/>
    </source>
</evidence>
<gene>
    <name evidence="1" type="ORF">NC653_008862</name>
</gene>
<sequence length="56" mass="6165">MTGSRKFPVAEFEFGFGSLVLGTVGNTIEKNEVGYMNRRPSARTNGSWTVSAILWP</sequence>
<dbReference type="EMBL" id="JAQIZT010000003">
    <property type="protein sequence ID" value="KAJ7003786.1"/>
    <property type="molecule type" value="Genomic_DNA"/>
</dbReference>
<organism evidence="1 2">
    <name type="scientific">Populus alba x Populus x berolinensis</name>
    <dbReference type="NCBI Taxonomy" id="444605"/>
    <lineage>
        <taxon>Eukaryota</taxon>
        <taxon>Viridiplantae</taxon>
        <taxon>Streptophyta</taxon>
        <taxon>Embryophyta</taxon>
        <taxon>Tracheophyta</taxon>
        <taxon>Spermatophyta</taxon>
        <taxon>Magnoliopsida</taxon>
        <taxon>eudicotyledons</taxon>
        <taxon>Gunneridae</taxon>
        <taxon>Pentapetalae</taxon>
        <taxon>rosids</taxon>
        <taxon>fabids</taxon>
        <taxon>Malpighiales</taxon>
        <taxon>Salicaceae</taxon>
        <taxon>Saliceae</taxon>
        <taxon>Populus</taxon>
    </lineage>
</organism>
<reference evidence="1" key="1">
    <citation type="journal article" date="2023" name="Mol. Ecol. Resour.">
        <title>Chromosome-level genome assembly of a triploid poplar Populus alba 'Berolinensis'.</title>
        <authorList>
            <person name="Chen S."/>
            <person name="Yu Y."/>
            <person name="Wang X."/>
            <person name="Wang S."/>
            <person name="Zhang T."/>
            <person name="Zhou Y."/>
            <person name="He R."/>
            <person name="Meng N."/>
            <person name="Wang Y."/>
            <person name="Liu W."/>
            <person name="Liu Z."/>
            <person name="Liu J."/>
            <person name="Guo Q."/>
            <person name="Huang H."/>
            <person name="Sederoff R.R."/>
            <person name="Wang G."/>
            <person name="Qu G."/>
            <person name="Chen S."/>
        </authorList>
    </citation>
    <scope>NUCLEOTIDE SEQUENCE</scope>
    <source>
        <strain evidence="1">SC-2020</strain>
    </source>
</reference>
<protein>
    <submittedName>
        <fullName evidence="1">Uncharacterized protein</fullName>
    </submittedName>
</protein>
<dbReference type="AlphaFoldDB" id="A0AAD6W9I6"/>
<comment type="caution">
    <text evidence="1">The sequence shown here is derived from an EMBL/GenBank/DDBJ whole genome shotgun (WGS) entry which is preliminary data.</text>
</comment>
<name>A0AAD6W9I6_9ROSI</name>
<accession>A0AAD6W9I6</accession>